<dbReference type="PANTHER" id="PTHR45947">
    <property type="entry name" value="SULFOQUINOVOSYL TRANSFERASE SQD2"/>
    <property type="match status" value="1"/>
</dbReference>
<protein>
    <submittedName>
        <fullName evidence="3">Glycosyltransferase</fullName>
    </submittedName>
</protein>
<comment type="caution">
    <text evidence="3">The sequence shown here is derived from an EMBL/GenBank/DDBJ whole genome shotgun (WGS) entry which is preliminary data.</text>
</comment>
<dbReference type="Pfam" id="PF13439">
    <property type="entry name" value="Glyco_transf_4"/>
    <property type="match status" value="1"/>
</dbReference>
<dbReference type="Gene3D" id="3.40.50.2000">
    <property type="entry name" value="Glycogen Phosphorylase B"/>
    <property type="match status" value="2"/>
</dbReference>
<dbReference type="CDD" id="cd03801">
    <property type="entry name" value="GT4_PimA-like"/>
    <property type="match status" value="1"/>
</dbReference>
<dbReference type="InterPro" id="IPR001296">
    <property type="entry name" value="Glyco_trans_1"/>
</dbReference>
<dbReference type="Pfam" id="PF00534">
    <property type="entry name" value="Glycos_transf_1"/>
    <property type="match status" value="1"/>
</dbReference>
<dbReference type="PANTHER" id="PTHR45947:SF3">
    <property type="entry name" value="SULFOQUINOVOSYL TRANSFERASE SQD2"/>
    <property type="match status" value="1"/>
</dbReference>
<dbReference type="PROSITE" id="PS51257">
    <property type="entry name" value="PROKAR_LIPOPROTEIN"/>
    <property type="match status" value="1"/>
</dbReference>
<feature type="domain" description="Glycosyl transferase family 1" evidence="1">
    <location>
        <begin position="194"/>
        <end position="340"/>
    </location>
</feature>
<reference evidence="3 4" key="1">
    <citation type="journal article" date="2015" name="Nature">
        <title>rRNA introns, odd ribosomes, and small enigmatic genomes across a large radiation of phyla.</title>
        <authorList>
            <person name="Brown C.T."/>
            <person name="Hug L.A."/>
            <person name="Thomas B.C."/>
            <person name="Sharon I."/>
            <person name="Castelle C.J."/>
            <person name="Singh A."/>
            <person name="Wilkins M.J."/>
            <person name="Williams K.H."/>
            <person name="Banfield J.F."/>
        </authorList>
    </citation>
    <scope>NUCLEOTIDE SEQUENCE [LARGE SCALE GENOMIC DNA]</scope>
</reference>
<evidence type="ECO:0000259" key="1">
    <source>
        <dbReference type="Pfam" id="PF00534"/>
    </source>
</evidence>
<keyword evidence="3" id="KW-0808">Transferase</keyword>
<evidence type="ECO:0000313" key="4">
    <source>
        <dbReference type="Proteomes" id="UP000033860"/>
    </source>
</evidence>
<dbReference type="Proteomes" id="UP000033860">
    <property type="component" value="Unassembled WGS sequence"/>
</dbReference>
<feature type="domain" description="Glycosyltransferase subfamily 4-like N-terminal" evidence="2">
    <location>
        <begin position="16"/>
        <end position="186"/>
    </location>
</feature>
<dbReference type="SUPFAM" id="SSF53756">
    <property type="entry name" value="UDP-Glycosyltransferase/glycogen phosphorylase"/>
    <property type="match status" value="1"/>
</dbReference>
<sequence>MMRLLLITYELPPLGGGTAVACQNLLQEFAKEKNLKIDVVTASPDQDKKETLAKNIIVHRLSVGKRGRNLHHQSGLNLLRFLIRSYLWAWPHRRNYDLVHAFGGLPAGLTAWALGRQYLISLRGGEEPGYETRYDFWLKLAKPFLSLVYRRAKSLDANSRYLKRLVLKSFPGLPIKVIRNGVDQSRFYPAKKLPTKPVILSTSRLGQRKGVEDLIAAMPKVLAAVPDARLVLIGGGQLEGKIRQLVKKLKLTRAVKSFGPVEHKNLPSLYRRAKIFVLPSLTESQSNSLLEAQASGLPVVVTRVGGNPETVNQDNGILVPVGDSKALAEAIVKALNRPRLNLLLQNKYSWEKTANEYLKIYNKVYQ</sequence>
<dbReference type="InterPro" id="IPR028098">
    <property type="entry name" value="Glyco_trans_4-like_N"/>
</dbReference>
<dbReference type="EMBL" id="LCNT01000002">
    <property type="protein sequence ID" value="KKU61710.1"/>
    <property type="molecule type" value="Genomic_DNA"/>
</dbReference>
<evidence type="ECO:0000259" key="2">
    <source>
        <dbReference type="Pfam" id="PF13439"/>
    </source>
</evidence>
<dbReference type="AlphaFoldDB" id="A0A0G1UVI3"/>
<evidence type="ECO:0000313" key="3">
    <source>
        <dbReference type="EMBL" id="KKU61710.1"/>
    </source>
</evidence>
<dbReference type="InterPro" id="IPR050194">
    <property type="entry name" value="Glycosyltransferase_grp1"/>
</dbReference>
<dbReference type="GO" id="GO:0016757">
    <property type="term" value="F:glycosyltransferase activity"/>
    <property type="evidence" value="ECO:0007669"/>
    <property type="project" value="TreeGrafter"/>
</dbReference>
<organism evidence="3 4">
    <name type="scientific">Candidatus Beckwithbacteria bacterium GW2011_GWB1_47_15</name>
    <dbReference type="NCBI Taxonomy" id="1618371"/>
    <lineage>
        <taxon>Bacteria</taxon>
        <taxon>Candidatus Beckwithiibacteriota</taxon>
    </lineage>
</organism>
<proteinExistence type="predicted"/>
<gene>
    <name evidence="3" type="ORF">UX85_C0002G0090</name>
</gene>
<accession>A0A0G1UVI3</accession>
<name>A0A0G1UVI3_9BACT</name>